<dbReference type="SUPFAM" id="SSF49464">
    <property type="entry name" value="Carboxypeptidase regulatory domain-like"/>
    <property type="match status" value="1"/>
</dbReference>
<dbReference type="InterPro" id="IPR037066">
    <property type="entry name" value="Plug_dom_sf"/>
</dbReference>
<comment type="caution">
    <text evidence="15">The sequence shown here is derived from an EMBL/GenBank/DDBJ whole genome shotgun (WGS) entry which is preliminary data.</text>
</comment>
<dbReference type="NCBIfam" id="TIGR04056">
    <property type="entry name" value="OMP_RagA_SusC"/>
    <property type="match status" value="1"/>
</dbReference>
<keyword evidence="8 15" id="KW-0675">Receptor</keyword>
<evidence type="ECO:0000256" key="9">
    <source>
        <dbReference type="ARBA" id="ARBA00023237"/>
    </source>
</evidence>
<evidence type="ECO:0000256" key="3">
    <source>
        <dbReference type="ARBA" id="ARBA00022452"/>
    </source>
</evidence>
<keyword evidence="4 10" id="KW-0812">Transmembrane</keyword>
<gene>
    <name evidence="15" type="ORF">J2I47_05975</name>
</gene>
<keyword evidence="3 10" id="KW-1134">Transmembrane beta strand</keyword>
<accession>A0A939GF55</accession>
<name>A0A939GF55_9BACT</name>
<evidence type="ECO:0000259" key="13">
    <source>
        <dbReference type="Pfam" id="PF00593"/>
    </source>
</evidence>
<comment type="subcellular location">
    <subcellularLocation>
        <location evidence="1 10">Cell outer membrane</location>
        <topology evidence="1 10">Multi-pass membrane protein</topology>
    </subcellularLocation>
</comment>
<keyword evidence="9 10" id="KW-0998">Cell outer membrane</keyword>
<dbReference type="NCBIfam" id="TIGR04057">
    <property type="entry name" value="SusC_RagA_signa"/>
    <property type="match status" value="1"/>
</dbReference>
<keyword evidence="2 10" id="KW-0813">Transport</keyword>
<keyword evidence="16" id="KW-1185">Reference proteome</keyword>
<dbReference type="InterPro" id="IPR000531">
    <property type="entry name" value="Beta-barrel_TonB"/>
</dbReference>
<dbReference type="RefSeq" id="WP_207363632.1">
    <property type="nucleotide sequence ID" value="NZ_JAFMYV010000002.1"/>
</dbReference>
<evidence type="ECO:0000259" key="14">
    <source>
        <dbReference type="Pfam" id="PF07715"/>
    </source>
</evidence>
<feature type="domain" description="TonB-dependent receptor-like beta-barrel" evidence="13">
    <location>
        <begin position="475"/>
        <end position="877"/>
    </location>
</feature>
<keyword evidence="6 11" id="KW-0798">TonB box</keyword>
<evidence type="ECO:0000256" key="5">
    <source>
        <dbReference type="ARBA" id="ARBA00022729"/>
    </source>
</evidence>
<evidence type="ECO:0000256" key="11">
    <source>
        <dbReference type="RuleBase" id="RU003357"/>
    </source>
</evidence>
<dbReference type="Gene3D" id="2.40.170.20">
    <property type="entry name" value="TonB-dependent receptor, beta-barrel domain"/>
    <property type="match status" value="1"/>
</dbReference>
<organism evidence="15 16">
    <name type="scientific">Fibrella rubiginis</name>
    <dbReference type="NCBI Taxonomy" id="2817060"/>
    <lineage>
        <taxon>Bacteria</taxon>
        <taxon>Pseudomonadati</taxon>
        <taxon>Bacteroidota</taxon>
        <taxon>Cytophagia</taxon>
        <taxon>Cytophagales</taxon>
        <taxon>Spirosomataceae</taxon>
        <taxon>Fibrella</taxon>
    </lineage>
</organism>
<dbReference type="GO" id="GO:0009279">
    <property type="term" value="C:cell outer membrane"/>
    <property type="evidence" value="ECO:0007669"/>
    <property type="project" value="UniProtKB-SubCell"/>
</dbReference>
<dbReference type="InterPro" id="IPR023997">
    <property type="entry name" value="TonB-dep_OMP_SusC/RagA_CS"/>
</dbReference>
<dbReference type="AlphaFoldDB" id="A0A939GF55"/>
<dbReference type="InterPro" id="IPR008969">
    <property type="entry name" value="CarboxyPept-like_regulatory"/>
</dbReference>
<evidence type="ECO:0000256" key="7">
    <source>
        <dbReference type="ARBA" id="ARBA00023136"/>
    </source>
</evidence>
<evidence type="ECO:0000256" key="1">
    <source>
        <dbReference type="ARBA" id="ARBA00004571"/>
    </source>
</evidence>
<protein>
    <submittedName>
        <fullName evidence="15">TonB-dependent receptor</fullName>
    </submittedName>
</protein>
<dbReference type="PANTHER" id="PTHR30069">
    <property type="entry name" value="TONB-DEPENDENT OUTER MEMBRANE RECEPTOR"/>
    <property type="match status" value="1"/>
</dbReference>
<dbReference type="Proteomes" id="UP000664034">
    <property type="component" value="Unassembled WGS sequence"/>
</dbReference>
<dbReference type="Gene3D" id="2.170.130.10">
    <property type="entry name" value="TonB-dependent receptor, plug domain"/>
    <property type="match status" value="1"/>
</dbReference>
<reference evidence="15" key="1">
    <citation type="submission" date="2021-03" db="EMBL/GenBank/DDBJ databases">
        <title>Fibrella sp. HMF5335 genome sequencing and assembly.</title>
        <authorList>
            <person name="Kang H."/>
            <person name="Kim H."/>
            <person name="Bae S."/>
            <person name="Joh K."/>
        </authorList>
    </citation>
    <scope>NUCLEOTIDE SEQUENCE</scope>
    <source>
        <strain evidence="15">HMF5335</strain>
    </source>
</reference>
<sequence>MNKFFLGSWLLLLLLVVPAMAQDVAVTGSVTSSDDGSPLPGVSVQVKGTTRGTSTDATGKYQITVPADGRLVFSFIGYVIQDVAVNNRTTVNAILQADATNLNEVIVTGYGTQLKREVTGSISTVNAKQISDLPITSVEQALQGRAAGVQVTQSSGTPGGGIAVRIRGASSISAGNEPLYVVDGIPINTGSYSGIGVGNSQQNALSNLNPSDIESFEILKDAAAAAIYGSRAANGVVLITTKAGKAGATQIDLNATYGQQNTWKRFTPLTGPQFDGLLNEMVTNRYPKNAAGNIVAFGTSWPTYGDLTAAIFGDGDDANKFRDASQFNDPSTVTTSTNWYDQIFRQAPISQIDLSVRGGNERTKFYVSAGRFDQQGIILGSGFNRLSTRVNVDQTVNKSLTVGAKLSLSRSVSNRIQNDNNIYGVLSTAVLLAPDVAVRNADGSFARDPVSSVENPLAAATLPQLTGVELRTLGSAYLDWKIPFVPGLSLRSTASLDLLNFREDQFNPSTALIGRGANGSGIARSAQDLNWLAENYLTYRKTALSGNLSINALAGASWQQSTFESVLAQATNFPGNSITRLSAASVKSDASSSGTSWGFQSYFARLGFDYKNRYQLQLSVRDDASSRFGANNRYGLFPSVSAGWRIVEEPFMKNQRVLTNLNIRGGYGLTGNANIGNFSSLGLYGVSDQFGNNVRYLQSPGTAPTQIANPDLKWEKTAQSNIGIDFGFLSRFNFTAEYYYKYTTDLLLNRPIPSSSGFTNFVQNSASMENKGFEFSLSSQNFNKGGFRWTTDANIAFNRNKVLSLADGVPPFAAGFASWVAAGEAIGSFRGYVTDGIFQSTDQIAAANAAAVAKFGTGAVYQSALTSPGDIRFKDINGDGRITSDDQQILGSAQPKFFGGVTNSFSYAGIDLSVFYQFVSGGYIYNNTKAFSEGMNSIFGQTDGVLNRWTPTNTNTNVPRAVYADPNNNRRTSNRFLEDGSYGRIKNVVLGYTLPKSVLQRLKVRSIRAYVQGQNLLTFTKYSGLDPEVNTFSGSSTALGTDFLTFPQARTVTFGLNLGF</sequence>
<proteinExistence type="inferred from homology"/>
<comment type="similarity">
    <text evidence="10 11">Belongs to the TonB-dependent receptor family.</text>
</comment>
<dbReference type="EMBL" id="JAFMYV010000002">
    <property type="protein sequence ID" value="MBO0936089.1"/>
    <property type="molecule type" value="Genomic_DNA"/>
</dbReference>
<dbReference type="Pfam" id="PF13715">
    <property type="entry name" value="CarbopepD_reg_2"/>
    <property type="match status" value="1"/>
</dbReference>
<dbReference type="InterPro" id="IPR036942">
    <property type="entry name" value="Beta-barrel_TonB_sf"/>
</dbReference>
<evidence type="ECO:0000256" key="2">
    <source>
        <dbReference type="ARBA" id="ARBA00022448"/>
    </source>
</evidence>
<evidence type="ECO:0000256" key="10">
    <source>
        <dbReference type="PROSITE-ProRule" id="PRU01360"/>
    </source>
</evidence>
<dbReference type="PANTHER" id="PTHR30069:SF29">
    <property type="entry name" value="HEMOGLOBIN AND HEMOGLOBIN-HAPTOGLOBIN-BINDING PROTEIN 1-RELATED"/>
    <property type="match status" value="1"/>
</dbReference>
<dbReference type="Pfam" id="PF07715">
    <property type="entry name" value="Plug"/>
    <property type="match status" value="1"/>
</dbReference>
<feature type="chain" id="PRO_5038050516" evidence="12">
    <location>
        <begin position="22"/>
        <end position="1060"/>
    </location>
</feature>
<dbReference type="Gene3D" id="2.60.40.1120">
    <property type="entry name" value="Carboxypeptidase-like, regulatory domain"/>
    <property type="match status" value="1"/>
</dbReference>
<dbReference type="PROSITE" id="PS52016">
    <property type="entry name" value="TONB_DEPENDENT_REC_3"/>
    <property type="match status" value="1"/>
</dbReference>
<dbReference type="GO" id="GO:0044718">
    <property type="term" value="P:siderophore transmembrane transport"/>
    <property type="evidence" value="ECO:0007669"/>
    <property type="project" value="TreeGrafter"/>
</dbReference>
<feature type="domain" description="TonB-dependent receptor plug" evidence="14">
    <location>
        <begin position="115"/>
        <end position="236"/>
    </location>
</feature>
<evidence type="ECO:0000256" key="8">
    <source>
        <dbReference type="ARBA" id="ARBA00023170"/>
    </source>
</evidence>
<keyword evidence="7 10" id="KW-0472">Membrane</keyword>
<dbReference type="Pfam" id="PF00593">
    <property type="entry name" value="TonB_dep_Rec_b-barrel"/>
    <property type="match status" value="1"/>
</dbReference>
<dbReference type="FunFam" id="2.170.130.10:FF:000008">
    <property type="entry name" value="SusC/RagA family TonB-linked outer membrane protein"/>
    <property type="match status" value="1"/>
</dbReference>
<dbReference type="GO" id="GO:0015344">
    <property type="term" value="F:siderophore uptake transmembrane transporter activity"/>
    <property type="evidence" value="ECO:0007669"/>
    <property type="project" value="TreeGrafter"/>
</dbReference>
<dbReference type="InterPro" id="IPR023996">
    <property type="entry name" value="TonB-dep_OMP_SusC/RagA"/>
</dbReference>
<keyword evidence="5 12" id="KW-0732">Signal</keyword>
<feature type="signal peptide" evidence="12">
    <location>
        <begin position="1"/>
        <end position="21"/>
    </location>
</feature>
<evidence type="ECO:0000256" key="6">
    <source>
        <dbReference type="ARBA" id="ARBA00023077"/>
    </source>
</evidence>
<evidence type="ECO:0000256" key="4">
    <source>
        <dbReference type="ARBA" id="ARBA00022692"/>
    </source>
</evidence>
<dbReference type="SUPFAM" id="SSF56935">
    <property type="entry name" value="Porins"/>
    <property type="match status" value="1"/>
</dbReference>
<dbReference type="InterPro" id="IPR039426">
    <property type="entry name" value="TonB-dep_rcpt-like"/>
</dbReference>
<evidence type="ECO:0000313" key="16">
    <source>
        <dbReference type="Proteomes" id="UP000664034"/>
    </source>
</evidence>
<evidence type="ECO:0000256" key="12">
    <source>
        <dbReference type="SAM" id="SignalP"/>
    </source>
</evidence>
<dbReference type="InterPro" id="IPR012910">
    <property type="entry name" value="Plug_dom"/>
</dbReference>
<evidence type="ECO:0000313" key="15">
    <source>
        <dbReference type="EMBL" id="MBO0936089.1"/>
    </source>
</evidence>